<reference evidence="2" key="1">
    <citation type="journal article" date="2014" name="Int. J. Syst. Evol. Microbiol.">
        <title>Complete genome sequence of Corynebacterium casei LMG S-19264T (=DSM 44701T), isolated from a smear-ripened cheese.</title>
        <authorList>
            <consortium name="US DOE Joint Genome Institute (JGI-PGF)"/>
            <person name="Walter F."/>
            <person name="Albersmeier A."/>
            <person name="Kalinowski J."/>
            <person name="Ruckert C."/>
        </authorList>
    </citation>
    <scope>NUCLEOTIDE SEQUENCE</scope>
    <source>
        <strain evidence="2">CGMCC 4.7430</strain>
    </source>
</reference>
<evidence type="ECO:0000256" key="1">
    <source>
        <dbReference type="SAM" id="MobiDB-lite"/>
    </source>
</evidence>
<proteinExistence type="predicted"/>
<comment type="caution">
    <text evidence="2">The sequence shown here is derived from an EMBL/GenBank/DDBJ whole genome shotgun (WGS) entry which is preliminary data.</text>
</comment>
<evidence type="ECO:0000313" key="2">
    <source>
        <dbReference type="EMBL" id="GGP07444.1"/>
    </source>
</evidence>
<organism evidence="2 3">
    <name type="scientific">Nonomuraea glycinis</name>
    <dbReference type="NCBI Taxonomy" id="2047744"/>
    <lineage>
        <taxon>Bacteria</taxon>
        <taxon>Bacillati</taxon>
        <taxon>Actinomycetota</taxon>
        <taxon>Actinomycetes</taxon>
        <taxon>Streptosporangiales</taxon>
        <taxon>Streptosporangiaceae</taxon>
        <taxon>Nonomuraea</taxon>
    </lineage>
</organism>
<dbReference type="Proteomes" id="UP000660745">
    <property type="component" value="Unassembled WGS sequence"/>
</dbReference>
<feature type="region of interest" description="Disordered" evidence="1">
    <location>
        <begin position="157"/>
        <end position="196"/>
    </location>
</feature>
<keyword evidence="3" id="KW-1185">Reference proteome</keyword>
<evidence type="ECO:0000313" key="3">
    <source>
        <dbReference type="Proteomes" id="UP000660745"/>
    </source>
</evidence>
<protein>
    <submittedName>
        <fullName evidence="2">Membrane protein</fullName>
    </submittedName>
</protein>
<dbReference type="EMBL" id="BMNK01000005">
    <property type="protein sequence ID" value="GGP07444.1"/>
    <property type="molecule type" value="Genomic_DNA"/>
</dbReference>
<dbReference type="AlphaFoldDB" id="A0A918E5A1"/>
<reference evidence="2" key="2">
    <citation type="submission" date="2020-09" db="EMBL/GenBank/DDBJ databases">
        <authorList>
            <person name="Sun Q."/>
            <person name="Zhou Y."/>
        </authorList>
    </citation>
    <scope>NUCLEOTIDE SEQUENCE</scope>
    <source>
        <strain evidence="2">CGMCC 4.7430</strain>
    </source>
</reference>
<sequence length="196" mass="20603">MFGAGVARDLNDVCARHTGRVSLRLSLALLALVVLSACGSGSALSQAVIDQATRQGVAPDLMYVVDLPGYELAEQSVGAVNEEGFGAFYTASDGRQVEMRVDRGPYTCAGTCERDGDGWYTEHEGRQEYVAVRADHYVRLICPDGQVDRAVLKQAAEGARPVVGDGTPAPAPSRVERGDLPENGDGAPIQPTGPGS</sequence>
<accession>A0A918E5A1</accession>
<gene>
    <name evidence="2" type="ORF">GCM10012278_35240</name>
</gene>
<name>A0A918E5A1_9ACTN</name>